<feature type="domain" description="Fibronectin type-III" evidence="21">
    <location>
        <begin position="935"/>
        <end position="1030"/>
    </location>
</feature>
<feature type="region of interest" description="Disordered" evidence="15">
    <location>
        <begin position="4043"/>
        <end position="4068"/>
    </location>
</feature>
<accession>A0A1D1UVB5</accession>
<dbReference type="SMART" id="SM00409">
    <property type="entry name" value="IG"/>
    <property type="match status" value="17"/>
</dbReference>
<dbReference type="GO" id="GO:0004672">
    <property type="term" value="F:protein kinase activity"/>
    <property type="evidence" value="ECO:0007669"/>
    <property type="project" value="InterPro"/>
</dbReference>
<dbReference type="InterPro" id="IPR003599">
    <property type="entry name" value="Ig_sub"/>
</dbReference>
<feature type="domain" description="Fibronectin type-III" evidence="21">
    <location>
        <begin position="1330"/>
        <end position="1423"/>
    </location>
</feature>
<feature type="domain" description="Fibronectin type-III" evidence="21">
    <location>
        <begin position="5623"/>
        <end position="5717"/>
    </location>
</feature>
<dbReference type="Pfam" id="PF00621">
    <property type="entry name" value="RhoGEF"/>
    <property type="match status" value="1"/>
</dbReference>
<comment type="caution">
    <text evidence="22">The sequence shown here is derived from an EMBL/GenBank/DDBJ whole genome shotgun (WGS) entry which is preliminary data.</text>
</comment>
<feature type="domain" description="Ig-like" evidence="20">
    <location>
        <begin position="4863"/>
        <end position="4955"/>
    </location>
</feature>
<dbReference type="FunFam" id="2.60.40.10:FF:000107">
    <property type="entry name" value="Myosin, light chain kinase a"/>
    <property type="match status" value="1"/>
</dbReference>
<dbReference type="GO" id="GO:0031430">
    <property type="term" value="C:M band"/>
    <property type="evidence" value="ECO:0007669"/>
    <property type="project" value="UniProtKB-ARBA"/>
</dbReference>
<feature type="region of interest" description="Disordered" evidence="15">
    <location>
        <begin position="2569"/>
        <end position="2611"/>
    </location>
</feature>
<dbReference type="Gene3D" id="2.30.29.30">
    <property type="entry name" value="Pleckstrin-homology domain (PH domain)/Phosphotyrosine-binding domain (PTB)"/>
    <property type="match status" value="1"/>
</dbReference>
<evidence type="ECO:0000256" key="2">
    <source>
        <dbReference type="ARBA" id="ARBA00004161"/>
    </source>
</evidence>
<feature type="domain" description="Fibronectin type-III" evidence="21">
    <location>
        <begin position="3218"/>
        <end position="3313"/>
    </location>
</feature>
<dbReference type="InterPro" id="IPR000219">
    <property type="entry name" value="DH_dom"/>
</dbReference>
<feature type="domain" description="Fibronectin type-III" evidence="21">
    <location>
        <begin position="2923"/>
        <end position="3014"/>
    </location>
</feature>
<feature type="domain" description="DH" evidence="18">
    <location>
        <begin position="148"/>
        <end position="328"/>
    </location>
</feature>
<evidence type="ECO:0000313" key="23">
    <source>
        <dbReference type="Proteomes" id="UP000186922"/>
    </source>
</evidence>
<dbReference type="Gene3D" id="2.30.30.40">
    <property type="entry name" value="SH3 Domains"/>
    <property type="match status" value="1"/>
</dbReference>
<dbReference type="Proteomes" id="UP000186922">
    <property type="component" value="Unassembled WGS sequence"/>
</dbReference>
<keyword evidence="12" id="KW-0539">Nucleus</keyword>
<dbReference type="SUPFAM" id="SSF56112">
    <property type="entry name" value="Protein kinase-like (PK-like)"/>
    <property type="match status" value="2"/>
</dbReference>
<dbReference type="FunFam" id="2.60.40.10:FF:000034">
    <property type="entry name" value="Titin isoform A"/>
    <property type="match status" value="1"/>
</dbReference>
<dbReference type="FunFam" id="2.60.40.10:FF:000032">
    <property type="entry name" value="palladin isoform X1"/>
    <property type="match status" value="2"/>
</dbReference>
<dbReference type="InterPro" id="IPR001452">
    <property type="entry name" value="SH3_domain"/>
</dbReference>
<keyword evidence="11" id="KW-1015">Disulfide bond</keyword>
<feature type="domain" description="Fibronectin type-III" evidence="21">
    <location>
        <begin position="3620"/>
        <end position="3715"/>
    </location>
</feature>
<feature type="compositionally biased region" description="Basic and acidic residues" evidence="15">
    <location>
        <begin position="4819"/>
        <end position="4846"/>
    </location>
</feature>
<feature type="compositionally biased region" description="Low complexity" evidence="15">
    <location>
        <begin position="4044"/>
        <end position="4063"/>
    </location>
</feature>
<feature type="domain" description="Ig-like" evidence="20">
    <location>
        <begin position="1919"/>
        <end position="2010"/>
    </location>
</feature>
<evidence type="ECO:0000313" key="22">
    <source>
        <dbReference type="EMBL" id="GAU93614.1"/>
    </source>
</evidence>
<evidence type="ECO:0000256" key="12">
    <source>
        <dbReference type="ARBA" id="ARBA00023242"/>
    </source>
</evidence>
<feature type="region of interest" description="Disordered" evidence="15">
    <location>
        <begin position="122"/>
        <end position="142"/>
    </location>
</feature>
<comment type="similarity">
    <text evidence="4">Belongs to the protein kinase superfamily. CAMK Ser/Thr protein kinase family.</text>
</comment>
<dbReference type="PROSITE" id="PS50002">
    <property type="entry name" value="SH3"/>
    <property type="match status" value="1"/>
</dbReference>
<feature type="domain" description="Fibronectin type-III" evidence="21">
    <location>
        <begin position="4726"/>
        <end position="4826"/>
    </location>
</feature>
<feature type="domain" description="Fibronectin type-III" evidence="21">
    <location>
        <begin position="1429"/>
        <end position="1527"/>
    </location>
</feature>
<evidence type="ECO:0000256" key="4">
    <source>
        <dbReference type="ARBA" id="ARBA00006692"/>
    </source>
</evidence>
<feature type="domain" description="Fibronectin type-III" evidence="21">
    <location>
        <begin position="2248"/>
        <end position="2348"/>
    </location>
</feature>
<dbReference type="PANTHER" id="PTHR13817:SF151">
    <property type="entry name" value="TITIN"/>
    <property type="match status" value="1"/>
</dbReference>
<dbReference type="FunFam" id="1.10.510.10:FF:000571">
    <property type="entry name" value="Maternal embryonic leucine zipper kinase"/>
    <property type="match status" value="1"/>
</dbReference>
<feature type="compositionally biased region" description="Basic and acidic residues" evidence="15">
    <location>
        <begin position="1110"/>
        <end position="1129"/>
    </location>
</feature>
<dbReference type="InterPro" id="IPR003598">
    <property type="entry name" value="Ig_sub2"/>
</dbReference>
<feature type="region of interest" description="Disordered" evidence="15">
    <location>
        <begin position="4118"/>
        <end position="4190"/>
    </location>
</feature>
<dbReference type="GO" id="GO:0060298">
    <property type="term" value="P:positive regulation of sarcomere organization"/>
    <property type="evidence" value="ECO:0007669"/>
    <property type="project" value="UniProtKB-ARBA"/>
</dbReference>
<feature type="domain" description="Fibronectin type-III" evidence="21">
    <location>
        <begin position="3942"/>
        <end position="4034"/>
    </location>
</feature>
<dbReference type="SUPFAM" id="SSF48726">
    <property type="entry name" value="Immunoglobulin"/>
    <property type="match status" value="17"/>
</dbReference>
<dbReference type="PROSITE" id="PS50835">
    <property type="entry name" value="IG_LIKE"/>
    <property type="match status" value="14"/>
</dbReference>
<dbReference type="Pfam" id="PF00069">
    <property type="entry name" value="Pkinase"/>
    <property type="match status" value="2"/>
</dbReference>
<dbReference type="InterPro" id="IPR013783">
    <property type="entry name" value="Ig-like_fold"/>
</dbReference>
<sequence length="6078" mass="679734">MDQSPRSVPRSSRYRFSEDRSEASEVPSTKQLDTHASRVRHREREESEENVDLYVAIADYTPGSDESDGLGVIEGQIVEVVDSSDPKKFLVRTRPHRLLPTRQGWIPALYLEKKAFGEGRKKTRELPVTEGSASAGSKKDREAEAMSKRDLVIKDIVESERQYVQKLRYVMDTYIKALDQPSVPENLRGESEIFLNWKELCTFHETVLLPGLEFCIDEPKYLEKTFLRLERDFDKLTAFCRDEPEAQKLLSESPELLEFLGKITPFENFDDAEQTISDLLQLPVKRVAEYQEFIKELIKYAARAKQDVKGLQKALDMLLGVPHRAQDIELLKAIKGYRGNIHKLGRIIKNDAVVIWEEADPKKKGKDRHLFLFKDRILVTKMVRAESAMGAPPQFNNKGVIQLANIDIRDDEDERVFSLADKSGSAGGVTFQTKSASTKAAWVAEIRSLIKGGLSGLPAIDIDDPDRSSVSNLARTDTEDFAMGDRSRAVDVSRAMRTEKTQTQSMEEMVQDMQGRYLRVMTEQLTREEQYRELKSISEAPEFEDHTTLPYMRKSTERISCVVGETVRFDCRVCGVPTPEVTWWKEDVELLKGDKYEIRVDGQIHTLIINDVMPEDRGLYTCQAKNKNGTVRYHPELMVRGAFPTEIIDEHNWEFLHRRTQSVMDVESITSEVANDEDFRDEDLKHDRRVPTRHEDVLGRTHEEDEPMDVGHSDERKRHHDTEMDEEMPKRRGDMIPPKLHFSAIDDEAFRVRPNETLKIEIPYDGRPHPTIDFKKDGRGLISSAHIRTEDKDSVATLTVFDIRPEDSGTYSVKAENEAGIDKVDIVVQVQSVPDAPRNFKASDITPDTCVLKWDRPLSDGGHPILRYNIERRGMGRKTWQRVGTTKNTEFEAENLLEDQTYEFKVTAENINGEGEGAELEQPVVAQFTFDPPGAPDTPMVFNVVNRTCTVSWNKPESDGGSPITGYLLERRNSISPHWVKVTTDAISNNEFVVPDLLSSTEYEFRVRAINKAGESNPSQPSKPVKTRAWSVAEDEDGSSRSYRPSMERSISQMSNRDVDDVFARQDSLMERTFSRESSVARRMAERRLNGERSPDSRSISLQKELSPGAKDRETVEERIQRRSEERRTRSLSRSNRPSAFTQLEEFEKKMALEESLERQIHEQRFKFEMSRVSADRESVRLGSEKRSFDDVQSDTALERKITAPYGRRADSHMSMESDFSSEFVKTNGDLTGMPGAVVQEDTIQVEKGRSLHINIPFFGNPMPVAIWKFNDQPIKESPRIRIDTVGNETSLNIKQMSVEDAGVYSLTLENNTGRLEAHINVKILDAPSAPKNIKAIGSSPESIKLTWEAPDQPGGGPVLNYIVEKKLSGRKLWQHAGETADLEIVADNLLEGQEYYFSVKAENRYGVGPATETDEPVPARWPFNQPGPCGAPEVTDIRKTSAILSWEPPADDGGNPVTGYYIERRYVDSNRFMKITHEPVTNTVFMVTDLVVGFEYIFRIIAVNLAGEGVPSKESEPVVPSETADQFAPHHMPEGHRIATQVDETNEVKQFLAKKHALQEDEDNFQRRQVKKVADRAMSDIASTMDDVDSIREVSVMEEVDESGTTVRRETSRTVTSRKSGAERMADLEERTEKSTERPAKRPAAATKHRETDDEEFDEISEISEVSSRIEHKIIRRSKSKTKQMVDTGSDAAPYSEPKLQRPSKDQRLITVKEEEDLTLEIPFTGAPKPDFTWFKDGKPLTESKHIQTDSTDELARITVRETTKKDTGRYTLIAENFAGVDKVDIGVQVVDKREYRESSVMTEMPPEAPKLLLPKKYQNRETQVEEHQPLVLEVPYTGTPLPRITWMKDGKVIEETKTITIETREDVIRLVIMDARAQHTGVYQILAQNDLGRDQARIPVRVIRAQETQTDQVHSKPVIQKPEQYNKGVQVGVDEQLRLEIPVSGTPKPDVQWYKDDEKVVQNQRIQMDFTTGKAILTVDKATTKDAGTYTVSASNQAGEAEVDVVVEVIETRTRTETITKTKKVRRAPKLRKPVKQPVQVRENDNLVLEVPFESDVPVEARWVKDGKPVQESKMVQTETTENKTRITVKKVTKKDAGSYDLVVENEFGADRLSIGVEVLESSAEVGTGDVVRDEPTEQPKVSGPLSKPEQLHVVRTTPDAVDLAWDVPESDGGRPVVGYEVEKKRSERKVWQKALETTETQATVENLIEGSSYDFRVTAQTTDGKSEPAEIANVVAQFSYDAPSAPTKPVVTKNLPTGVTLEWQPGPTDETSGAPDNDYDISVREKDTKRWRKVTKEATKATTHTVTGLADDVEYEAVVTAKNPAGESQPSEPSDMFRVGVTPVATDTETPTQVKEADAKATKPSGAPLAPQNFHVIETSPKEVVLGWTAPTSEDTAPAERYILEQKPSSQKKYSKVAETEDLQATATDLKEDTQYDFRLTAVNADGTSEPVELTKISPKQPTEAAPSAPGKPEVKRSTPQEVVLEWEEPKTTGDSPLEGYHVYVKPVDSKTWEKLTPELIAEPHYTIESLKLDDKPYQARVTASNKAGPGQPSEPTEAFIVPSAEETSAAEAEAGMGKTKSKEPAENVADGEAGVPSPPGQPVLQDVTPTDATVSWAKSENDGGSPILGHNVYLREKGKKQFKKVNKTVIKTTSHTLTELPVDGTEVEVQVTAVNKAGESKPSVVSEPFALLELPEEIEIGTTEGKVPTAPSAPNVESSSPTEVTLSWAEVASSDVAPVLGYNVYLREKGNKTWRKVTKTVTKKTTHTLTELNTDQAYEAYVTTVNEIGESQPSDVSSPFKLAEDEGAKKKAPAKINVPEAPGKPTVLSTTDSAAEVEWPAAPMSPEKPVDGYNIYVKEKGKKEWRKVTRKAVKKTNDTVTDLTSNTEYEVQVTAQNDSGESAPSPASDSFKTSGVPSAPENLKVGGKTADSVTLTWDVPETIEDVPVLSYTVEARPSGNKVYKPIGTCAEPTFTATSLPTGPHDFRVVALNKIGPSEPAELLKIEIKLDQSKPATPGKPTAHDITSTEVSLEWTPSAVTEDAPVDGYHVYLREKGTKTWRKVTKVAVKTTKHVLQDLEAKVEFEAQVTAANSAGESEPSQPSDTFALKPKETAPSAPQNLQVLEAVVNKVQLKWDAPKTDGDSPVTHYVVERRPKGGKTWEPVAETPETEFTIPKIDEGTYDIQVTAVNKIGKSKPAVANDVEVKGKLRIPKAPGQPEVSDIAETTATVAWTEPKADKDAPVDGYNIYLREKGSKNWRKVTKTVAKKTTHTLEELEQGKDYEAAVTAVNEAGESDQSKPSEPFHVKPAQRKEVPSEPENLRASDIKPESLKLAWKAPSDDGGSPVTAYGVFRKPAGAEEGDWEEIGETPLTTFTVPNLEMGTPYDFKVVARNQIGDGKPATLQNVETAKTIKLPSEPGKPTVTVTETDATIEWTEPKFDGGAPIEGYHVYIHEVEATNWKKLTRTLIKEKRYVHQNLTVGKVYEIQVTATNQIGESKASPPSDQFSAAVKKKLPPLPPTNLHPVSTTPDTITIAWSPPVSDNSSPVTSYIVKKRRNGRKAWQDVAETADLTLPVPGLIENSSYDFSVQAVNQHGASEPVVIEDIYAKFSFKVPAAPGQPEVTEVTEASATIEWKAPEDDGGNPVTGYDVYIKAKKSTSWRKVTKTKTTVTKFVFETLEKEVEYETRVTAWNQAGESEPSKPSVPFTLKANEAPRRKPSAAATDIEPTVVKPAGTGEPAPEKPSAPKCRARQEEVEVMEGEDAVFEIEFSGNPVPVVTWNSASDVFKDQAHFDLAVENGLAVCTIKQCKLKDAGEISVTFKNKVGKAEVPLTLRVRQKKSAPQILECPDAIEAQVGDNISMKIRFAGSPYPDVDWIFAEKTIKETRRVRIDAEKDYESSLVMKKVEAGDAGRYTVRVTNSEGSVEANVTLKVLGTPSAPKNLKATDVTPDKITIGWEPPESDGGSPVTGYQVEKRAAGRVTWTRVATTTELVQVITDLIENSKYEFCVRAVNKYGAGESAEIGPITAAFTFDVPGPPGTPECSNTTPTSTTLTWTPPENDGGSPILGYHVERRTGKMGRWVKINKTIITTTTLTVTDLVESETYEFRILAENRKGVGKPSEPCKPLKTPSKTKVGQQDASEAPSVSKRPEIREPGDDKTVDETIGSDVDLDEEELPEDEEKGSKPEFLTPLETQVVKEGQKAEFTCEVIGEPKPSVIWQKNGKTIRESHDFRYVVKDNTYKLVIREAYTEDAGTYTVLARNSAGKATSDADLIVKTDRPDASGKEKVPTFITPLKNQTVSTGQTLTLRVRADGVPTPKLKWYRAEHEILPSDAKARIVDDGHGGSVLTIRNVELDDAHLYRCVASNPAGEASTEGAVTVESKEVTNKYEAPYFTKKIRDVTVAEGERLELDCAFVGIPAPTVKWFLNDKLIQSSADVLITTGPGTSRLEVPNTMPEDTGVYTVELNNLGGTAKCVAGINVTRRREKPQARGTAPRFVKRFVDTEVVTNYDVTFECQVTGEPTPSIKWFFGKTEIKEEANKYEIVFKEKIGWSRLVIRNVARETVGQYIAVAENEEGKAQCAAYLNVLDSKVLKPQQDNGESQGDIKPPTFAKPLRDTEIPEGEKVQLSCKLSEPMNVNVVWTKDGIQLDDGPRFTLENLPDGTLTLTIPRAQKRHEGRYTCTVSNQAGRAKTACELFVALPKEGPSKPDDSGLKKRGRVAGPPWPLASAPLLTDLTDTGCHLSWKPSITDSTEDTPITYIVEMCEASRNDWHPIRQGLDENQYDVQNLLQPDRNYRFRIRAENKFGVSDPSPYARTERPLPPRDHDHYAVKPSDRKSYEKDPRDYEVARPEHGMFGEKPRFYGELDNIMYGLEGDTATLECYCYGHPQPKISWYFKGEEIKTGGRFASRYGTSGQTQLSIEKLSFRDVGQYTCVGRNEHGEASITLQLEVADPPVFIEPIVDATFIIGQPARLDCRVDGTPFPEIRWLKDWRPIAPNARMEILQEGNHCSLIFHDVRAFDNGLYTVEAKNIGGTAMCSANIFAEAPRAPIASPFDYKKRRINLKSKRVTDFYDFFEEIGRGTQAVVKRAVEKLSGHNYAAKVSFAPPRDRQWLENEINILNELHHPNIVRLHDGYAGNSYVVLMLEMAKGGEIIPRLTKNKTYGEDYVRSIIKQLLDTLEFVHDKGFAHLDLKPEDVLFQHPSTDRINLVDFGLAQKIPASGHVISEFGTPEFVSPEIAMRSPCGTPTDLWSTGIITYLLLSGVSPFLGPTDRDTLLNVQRCEWDFNHPIFQHISPEGKDFIQSLLKKDPTRRLTAAEALKHPWFGSTTNYEIDSRPLEDYWAKRRQKLGQTGVVKYARRRPLYMALQHPQGLLYPPDISDNLDLDGQHIRRGSPGPRSGSQDRDRSRRGSELSEDFRDYHFSFFGQSDSHYQVGPETELLQLRDPDLPARIREYRRMATDPSGNASFRVKAHNKQWGLKPAVKERRRMMEVMDEEGFGQAAQLAARRKRRRILAEQTEEFAPFFREKLKDTAFAEGKPVTLRVVVIGFPQPTVHWYHHDILLENGAHIRTLINEDGNALLTLSPATGVDAGEYKCVARNRLGEAICHATLQLGMVPDHPSWPVLEYLSSTEMTLSWQPPEFDGNSDILAYRLEYRTRDDLAWRTVSADLLHENIVVQNLTPNSHYRFRVSCRNQFGWSAYSFSSNEYRTLMTGEEPRMVDEPNAHSDLKWRERAAAPQPSKPSRLISLMEKYPATLHEGTDPEQQFEFYEQIYHGQFSIIRKCFDRKAQRTFAAKIIDLHSPDARNEYEILGGLKNECIVELHVAFTYNNDVLVLIEDLLEGYDIMTYLCEKQVYSEEDVSQIIRQVLDGLQYLHYLGIAHLNLQPENVVSKSRRRLLIQLVDFGAARKMPEGGAMIKLPTVPIEYTPPEILTEKLATVSADIWNIGVLVFILLSGRHPFVGEDDEESYNNVCYVRYLTSELYRGLSVEVTRLIMQTLKVLPDNRLSVDECLEHKWIVPHEIDIKKREKSTFHCYRLQQYRSERRRHLSHHLTNNQTILHAFHPKDDFLAGEL</sequence>
<dbReference type="InterPro" id="IPR036116">
    <property type="entry name" value="FN3_sf"/>
</dbReference>
<dbReference type="InterPro" id="IPR036179">
    <property type="entry name" value="Ig-like_dom_sf"/>
</dbReference>
<evidence type="ECO:0000256" key="13">
    <source>
        <dbReference type="ARBA" id="ARBA00023319"/>
    </source>
</evidence>
<feature type="domain" description="Ig-like" evidence="20">
    <location>
        <begin position="550"/>
        <end position="638"/>
    </location>
</feature>
<feature type="region of interest" description="Disordered" evidence="15">
    <location>
        <begin position="4812"/>
        <end position="4846"/>
    </location>
</feature>
<feature type="compositionally biased region" description="Polar residues" evidence="15">
    <location>
        <begin position="4133"/>
        <end position="4143"/>
    </location>
</feature>
<dbReference type="FunFam" id="2.60.40.10:FF:000127">
    <property type="entry name" value="titin isoform X1"/>
    <property type="match status" value="2"/>
</dbReference>
<evidence type="ECO:0000256" key="15">
    <source>
        <dbReference type="SAM" id="MobiDB-lite"/>
    </source>
</evidence>
<dbReference type="GO" id="GO:0005085">
    <property type="term" value="F:guanyl-nucleotide exchange factor activity"/>
    <property type="evidence" value="ECO:0007669"/>
    <property type="project" value="InterPro"/>
</dbReference>
<dbReference type="InterPro" id="IPR055251">
    <property type="entry name" value="SOS1_NGEF_PH"/>
</dbReference>
<dbReference type="CDD" id="cd00096">
    <property type="entry name" value="Ig"/>
    <property type="match status" value="1"/>
</dbReference>
<dbReference type="Pfam" id="PF07679">
    <property type="entry name" value="I-set"/>
    <property type="match status" value="17"/>
</dbReference>
<dbReference type="SMART" id="SM00325">
    <property type="entry name" value="RhoGEF"/>
    <property type="match status" value="1"/>
</dbReference>
<feature type="domain" description="Fibronectin type-III" evidence="21">
    <location>
        <begin position="2150"/>
        <end position="2242"/>
    </location>
</feature>
<dbReference type="InterPro" id="IPR013098">
    <property type="entry name" value="Ig_I-set"/>
</dbReference>
<dbReference type="InterPro" id="IPR036028">
    <property type="entry name" value="SH3-like_dom_sf"/>
</dbReference>
<keyword evidence="5 14" id="KW-0728">SH3 domain</keyword>
<dbReference type="SUPFAM" id="SSF48065">
    <property type="entry name" value="DBL homology domain (DH-domain)"/>
    <property type="match status" value="1"/>
</dbReference>
<evidence type="ECO:0000259" key="21">
    <source>
        <dbReference type="PROSITE" id="PS50853"/>
    </source>
</evidence>
<feature type="region of interest" description="Disordered" evidence="15">
    <location>
        <begin position="1013"/>
        <end position="1059"/>
    </location>
</feature>
<dbReference type="FunFam" id="2.60.40.10:FF:000345">
    <property type="entry name" value="Muscle M-line assembly protein unc-89"/>
    <property type="match status" value="1"/>
</dbReference>
<feature type="domain" description="Ig-like" evidence="20">
    <location>
        <begin position="4957"/>
        <end position="5046"/>
    </location>
</feature>
<dbReference type="InterPro" id="IPR001849">
    <property type="entry name" value="PH_domain"/>
</dbReference>
<feature type="domain" description="Ig-like" evidence="20">
    <location>
        <begin position="4612"/>
        <end position="4701"/>
    </location>
</feature>
<feature type="compositionally biased region" description="Basic and acidic residues" evidence="15">
    <location>
        <begin position="1621"/>
        <end position="1641"/>
    </location>
</feature>
<keyword evidence="10" id="KW-0175">Coiled coil</keyword>
<keyword evidence="9" id="KW-0067">ATP-binding</keyword>
<feature type="domain" description="SH3" evidence="16">
    <location>
        <begin position="49"/>
        <end position="116"/>
    </location>
</feature>
<evidence type="ECO:0000259" key="20">
    <source>
        <dbReference type="PROSITE" id="PS50835"/>
    </source>
</evidence>
<dbReference type="InterPro" id="IPR003961">
    <property type="entry name" value="FN3_dom"/>
</dbReference>
<dbReference type="SMART" id="SM00408">
    <property type="entry name" value="IGc2"/>
    <property type="match status" value="16"/>
</dbReference>
<dbReference type="GO" id="GO:0007525">
    <property type="term" value="P:somatic muscle development"/>
    <property type="evidence" value="ECO:0007669"/>
    <property type="project" value="UniProtKB-ARBA"/>
</dbReference>
<feature type="region of interest" description="Disordered" evidence="15">
    <location>
        <begin position="5382"/>
        <end position="5417"/>
    </location>
</feature>
<dbReference type="Gene3D" id="2.60.40.10">
    <property type="entry name" value="Immunoglobulins"/>
    <property type="match status" value="40"/>
</dbReference>
<feature type="domain" description="Ig-like" evidence="20">
    <location>
        <begin position="1699"/>
        <end position="1790"/>
    </location>
</feature>
<dbReference type="FunFam" id="2.60.40.10:FF:000147">
    <property type="entry name" value="Myosin light chain kinase"/>
    <property type="match status" value="2"/>
</dbReference>
<evidence type="ECO:0000256" key="6">
    <source>
        <dbReference type="ARBA" id="ARBA00022490"/>
    </source>
</evidence>
<feature type="domain" description="PH" evidence="17">
    <location>
        <begin position="340"/>
        <end position="451"/>
    </location>
</feature>
<evidence type="ECO:0000256" key="10">
    <source>
        <dbReference type="ARBA" id="ARBA00023054"/>
    </source>
</evidence>
<feature type="compositionally biased region" description="Basic and acidic residues" evidence="15">
    <location>
        <begin position="4151"/>
        <end position="4165"/>
    </location>
</feature>
<dbReference type="Gene3D" id="1.10.510.10">
    <property type="entry name" value="Transferase(Phosphotransferase) domain 1"/>
    <property type="match status" value="2"/>
</dbReference>
<proteinExistence type="inferred from homology"/>
<dbReference type="FunFam" id="2.60.40.10:FF:000425">
    <property type="entry name" value="Myosin light chain kinase"/>
    <property type="match status" value="2"/>
</dbReference>
<feature type="domain" description="Fibronectin type-III" evidence="21">
    <location>
        <begin position="2602"/>
        <end position="2698"/>
    </location>
</feature>
<feature type="domain" description="Fibronectin type-III" evidence="21">
    <location>
        <begin position="2714"/>
        <end position="2809"/>
    </location>
</feature>
<evidence type="ECO:0000256" key="5">
    <source>
        <dbReference type="ARBA" id="ARBA00022443"/>
    </source>
</evidence>
<feature type="domain" description="Fibronectin type-III" evidence="21">
    <location>
        <begin position="3121"/>
        <end position="3212"/>
    </location>
</feature>
<dbReference type="Pfam" id="PF00041">
    <property type="entry name" value="fn3"/>
    <property type="match status" value="22"/>
</dbReference>
<feature type="domain" description="Fibronectin type-III" evidence="21">
    <location>
        <begin position="3020"/>
        <end position="3115"/>
    </location>
</feature>
<dbReference type="CDD" id="cd00063">
    <property type="entry name" value="FN3"/>
    <property type="match status" value="23"/>
</dbReference>
<dbReference type="Pfam" id="PF22697">
    <property type="entry name" value="SOS1_NGEF_PH"/>
    <property type="match status" value="1"/>
</dbReference>
<feature type="region of interest" description="Disordered" evidence="15">
    <location>
        <begin position="1599"/>
        <end position="1661"/>
    </location>
</feature>
<evidence type="ECO:0000256" key="8">
    <source>
        <dbReference type="ARBA" id="ARBA00022741"/>
    </source>
</evidence>
<feature type="region of interest" description="Disordered" evidence="15">
    <location>
        <begin position="1073"/>
        <end position="1141"/>
    </location>
</feature>
<feature type="domain" description="Fibronectin type-III" evidence="21">
    <location>
        <begin position="3321"/>
        <end position="3415"/>
    </location>
</feature>
<keyword evidence="13" id="KW-0393">Immunoglobulin domain</keyword>
<dbReference type="GO" id="GO:0040017">
    <property type="term" value="P:positive regulation of locomotion"/>
    <property type="evidence" value="ECO:0007669"/>
    <property type="project" value="UniProtKB-ARBA"/>
</dbReference>
<feature type="region of interest" description="Disordered" evidence="15">
    <location>
        <begin position="3294"/>
        <end position="3326"/>
    </location>
</feature>
<feature type="region of interest" description="Disordered" evidence="15">
    <location>
        <begin position="688"/>
        <end position="738"/>
    </location>
</feature>
<dbReference type="SMART" id="SM00233">
    <property type="entry name" value="PH"/>
    <property type="match status" value="1"/>
</dbReference>
<feature type="domain" description="Protein kinase" evidence="19">
    <location>
        <begin position="5076"/>
        <end position="5329"/>
    </location>
</feature>
<dbReference type="PROSITE" id="PS50011">
    <property type="entry name" value="PROTEIN_KINASE_DOM"/>
    <property type="match status" value="2"/>
</dbReference>
<feature type="domain" description="Ig-like" evidence="20">
    <location>
        <begin position="3846"/>
        <end position="3935"/>
    </location>
</feature>
<evidence type="ECO:0000256" key="11">
    <source>
        <dbReference type="ARBA" id="ARBA00023157"/>
    </source>
</evidence>
<dbReference type="PROSITE" id="PS50003">
    <property type="entry name" value="PH_DOMAIN"/>
    <property type="match status" value="1"/>
</dbReference>
<evidence type="ECO:0000259" key="19">
    <source>
        <dbReference type="PROSITE" id="PS50011"/>
    </source>
</evidence>
<feature type="compositionally biased region" description="Basic and acidic residues" evidence="15">
    <location>
        <begin position="688"/>
        <end position="734"/>
    </location>
</feature>
<evidence type="ECO:0000256" key="14">
    <source>
        <dbReference type="PROSITE-ProRule" id="PRU00192"/>
    </source>
</evidence>
<feature type="domain" description="Protein kinase" evidence="19">
    <location>
        <begin position="5771"/>
        <end position="6022"/>
    </location>
</feature>
<feature type="domain" description="Ig-like" evidence="20">
    <location>
        <begin position="5527"/>
        <end position="5616"/>
    </location>
</feature>
<feature type="compositionally biased region" description="Low complexity" evidence="15">
    <location>
        <begin position="1"/>
        <end position="11"/>
    </location>
</feature>
<feature type="region of interest" description="Disordered" evidence="15">
    <location>
        <begin position="3094"/>
        <end position="3121"/>
    </location>
</feature>
<feature type="domain" description="Ig-like" evidence="20">
    <location>
        <begin position="4395"/>
        <end position="4485"/>
    </location>
</feature>
<feature type="domain" description="Ig-like" evidence="20">
    <location>
        <begin position="4498"/>
        <end position="4589"/>
    </location>
</feature>
<feature type="compositionally biased region" description="Basic and acidic residues" evidence="15">
    <location>
        <begin position="3300"/>
        <end position="3326"/>
    </location>
</feature>
<keyword evidence="23" id="KW-1185">Reference proteome</keyword>
<dbReference type="Gene3D" id="3.30.200.20">
    <property type="entry name" value="Phosphorylase Kinase, domain 1"/>
    <property type="match status" value="2"/>
</dbReference>
<dbReference type="PANTHER" id="PTHR13817">
    <property type="entry name" value="TITIN"/>
    <property type="match status" value="1"/>
</dbReference>
<feature type="compositionally biased region" description="Basic and acidic residues" evidence="15">
    <location>
        <begin position="5405"/>
        <end position="5417"/>
    </location>
</feature>
<evidence type="ECO:0000256" key="1">
    <source>
        <dbReference type="ARBA" id="ARBA00004123"/>
    </source>
</evidence>
<dbReference type="InterPro" id="IPR035899">
    <property type="entry name" value="DBL_dom_sf"/>
</dbReference>
<dbReference type="GO" id="GO:0005524">
    <property type="term" value="F:ATP binding"/>
    <property type="evidence" value="ECO:0007669"/>
    <property type="project" value="UniProtKB-KW"/>
</dbReference>
<feature type="region of interest" description="Disordered" evidence="15">
    <location>
        <begin position="4598"/>
        <end position="4619"/>
    </location>
</feature>
<feature type="compositionally biased region" description="Basic and acidic residues" evidence="15">
    <location>
        <begin position="1073"/>
        <end position="1096"/>
    </location>
</feature>
<evidence type="ECO:0000259" key="17">
    <source>
        <dbReference type="PROSITE" id="PS50003"/>
    </source>
</evidence>
<feature type="region of interest" description="Disordered" evidence="15">
    <location>
        <begin position="2452"/>
        <end position="2503"/>
    </location>
</feature>
<dbReference type="SUPFAM" id="SSF50044">
    <property type="entry name" value="SH3-domain"/>
    <property type="match status" value="1"/>
</dbReference>
<dbReference type="SMART" id="SM00326">
    <property type="entry name" value="SH3"/>
    <property type="match status" value="1"/>
</dbReference>
<gene>
    <name evidence="22" type="primary">RvY_05530</name>
    <name evidence="22" type="synonym">RvY_05530.3</name>
    <name evidence="22" type="ORF">RvY_05530-3</name>
</gene>
<feature type="domain" description="Ig-like" evidence="20">
    <location>
        <begin position="1811"/>
        <end position="1901"/>
    </location>
</feature>
<dbReference type="SMART" id="SM00060">
    <property type="entry name" value="FN3"/>
    <property type="match status" value="24"/>
</dbReference>
<feature type="domain" description="Ig-like" evidence="20">
    <location>
        <begin position="2031"/>
        <end position="2120"/>
    </location>
</feature>
<feature type="domain" description="Ig-like" evidence="20">
    <location>
        <begin position="4189"/>
        <end position="4277"/>
    </location>
</feature>
<dbReference type="PROSITE" id="PS50853">
    <property type="entry name" value="FN3"/>
    <property type="match status" value="23"/>
</dbReference>
<evidence type="ECO:0000259" key="18">
    <source>
        <dbReference type="PROSITE" id="PS50010"/>
    </source>
</evidence>
<comment type="subcellular location">
    <subcellularLocation>
        <location evidence="2">Cytoplasm</location>
        <location evidence="2">Myofibril</location>
        <location evidence="2">Sarcomere</location>
        <location evidence="2">A band</location>
    </subcellularLocation>
    <subcellularLocation>
        <location evidence="3">Cytoplasm</location>
        <location evidence="3">Myofibril</location>
        <location evidence="3">Sarcomere</location>
        <location evidence="3">I band</location>
    </subcellularLocation>
    <subcellularLocation>
        <location evidence="1">Nucleus</location>
    </subcellularLocation>
</comment>
<feature type="domain" description="Fibronectin type-III" evidence="21">
    <location>
        <begin position="2825"/>
        <end position="2920"/>
    </location>
</feature>
<dbReference type="GO" id="GO:0031674">
    <property type="term" value="C:I band"/>
    <property type="evidence" value="ECO:0007669"/>
    <property type="project" value="UniProtKB-SubCell"/>
</dbReference>
<dbReference type="PRINTS" id="PR00014">
    <property type="entry name" value="FNTYPEIII"/>
</dbReference>
<feature type="region of interest" description="Disordered" evidence="15">
    <location>
        <begin position="3716"/>
        <end position="3753"/>
    </location>
</feature>
<feature type="domain" description="Fibronectin type-III" evidence="21">
    <location>
        <begin position="3421"/>
        <end position="3515"/>
    </location>
</feature>
<feature type="compositionally biased region" description="Polar residues" evidence="15">
    <location>
        <begin position="2899"/>
        <end position="2920"/>
    </location>
</feature>
<dbReference type="FunFam" id="2.60.40.10:FF:000056">
    <property type="entry name" value="twitchin isoform X4"/>
    <property type="match status" value="2"/>
</dbReference>
<dbReference type="FunFam" id="2.60.40.10:FF:000031">
    <property type="entry name" value="Myosin-binding protein C, slow type"/>
    <property type="match status" value="6"/>
</dbReference>
<feature type="region of interest" description="Disordered" evidence="15">
    <location>
        <begin position="1"/>
        <end position="48"/>
    </location>
</feature>
<feature type="region of interest" description="Disordered" evidence="15">
    <location>
        <begin position="1677"/>
        <end position="1706"/>
    </location>
</feature>
<feature type="domain" description="Fibronectin type-III" evidence="21">
    <location>
        <begin position="836"/>
        <end position="933"/>
    </location>
</feature>
<evidence type="ECO:0000259" key="16">
    <source>
        <dbReference type="PROSITE" id="PS50002"/>
    </source>
</evidence>
<feature type="compositionally biased region" description="Polar residues" evidence="15">
    <location>
        <begin position="3094"/>
        <end position="3108"/>
    </location>
</feature>
<keyword evidence="8" id="KW-0547">Nucleotide-binding</keyword>
<feature type="region of interest" description="Disordered" evidence="15">
    <location>
        <begin position="2128"/>
        <end position="2149"/>
    </location>
</feature>
<reference evidence="22 23" key="1">
    <citation type="journal article" date="2016" name="Nat. Commun.">
        <title>Extremotolerant tardigrade genome and improved radiotolerance of human cultured cells by tardigrade-unique protein.</title>
        <authorList>
            <person name="Hashimoto T."/>
            <person name="Horikawa D.D."/>
            <person name="Saito Y."/>
            <person name="Kuwahara H."/>
            <person name="Kozuka-Hata H."/>
            <person name="Shin-I T."/>
            <person name="Minakuchi Y."/>
            <person name="Ohishi K."/>
            <person name="Motoyama A."/>
            <person name="Aizu T."/>
            <person name="Enomoto A."/>
            <person name="Kondo K."/>
            <person name="Tanaka S."/>
            <person name="Hara Y."/>
            <person name="Koshikawa S."/>
            <person name="Sagara H."/>
            <person name="Miura T."/>
            <person name="Yokobori S."/>
            <person name="Miyagawa K."/>
            <person name="Suzuki Y."/>
            <person name="Kubo T."/>
            <person name="Oyama M."/>
            <person name="Kohara Y."/>
            <person name="Fujiyama A."/>
            <person name="Arakawa K."/>
            <person name="Katayama T."/>
            <person name="Toyoda A."/>
            <person name="Kunieda T."/>
        </authorList>
    </citation>
    <scope>NUCLEOTIDE SEQUENCE [LARGE SCALE GENOMIC DNA]</scope>
    <source>
        <strain evidence="22 23">YOKOZUNA-1</strain>
    </source>
</reference>
<evidence type="ECO:0000256" key="7">
    <source>
        <dbReference type="ARBA" id="ARBA00022737"/>
    </source>
</evidence>
<evidence type="ECO:0000256" key="3">
    <source>
        <dbReference type="ARBA" id="ARBA00004355"/>
    </source>
</evidence>
<protein>
    <submittedName>
        <fullName evidence="22">Uncharacterized protein</fullName>
    </submittedName>
</protein>
<organism evidence="22 23">
    <name type="scientific">Ramazzottius varieornatus</name>
    <name type="common">Water bear</name>
    <name type="synonym">Tardigrade</name>
    <dbReference type="NCBI Taxonomy" id="947166"/>
    <lineage>
        <taxon>Eukaryota</taxon>
        <taxon>Metazoa</taxon>
        <taxon>Ecdysozoa</taxon>
        <taxon>Tardigrada</taxon>
        <taxon>Eutardigrada</taxon>
        <taxon>Parachela</taxon>
        <taxon>Hypsibioidea</taxon>
        <taxon>Ramazzottiidae</taxon>
        <taxon>Ramazzottius</taxon>
    </lineage>
</organism>
<feature type="compositionally biased region" description="Acidic residues" evidence="15">
    <location>
        <begin position="4172"/>
        <end position="4184"/>
    </location>
</feature>
<dbReference type="InterPro" id="IPR011993">
    <property type="entry name" value="PH-like_dom_sf"/>
</dbReference>
<dbReference type="GO" id="GO:0045989">
    <property type="term" value="P:positive regulation of striated muscle contraction"/>
    <property type="evidence" value="ECO:0007669"/>
    <property type="project" value="UniProtKB-ARBA"/>
</dbReference>
<dbReference type="CDD" id="cd00160">
    <property type="entry name" value="RhoGEF"/>
    <property type="match status" value="1"/>
</dbReference>
<dbReference type="InterPro" id="IPR007110">
    <property type="entry name" value="Ig-like_dom"/>
</dbReference>
<feature type="domain" description="Fibronectin type-III" evidence="21">
    <location>
        <begin position="3522"/>
        <end position="3614"/>
    </location>
</feature>
<dbReference type="GO" id="GO:0003779">
    <property type="term" value="F:actin binding"/>
    <property type="evidence" value="ECO:0007669"/>
    <property type="project" value="UniProtKB-ARBA"/>
</dbReference>
<dbReference type="InterPro" id="IPR050964">
    <property type="entry name" value="Striated_Muscle_Regulatory"/>
</dbReference>
<dbReference type="InterPro" id="IPR011009">
    <property type="entry name" value="Kinase-like_dom_sf"/>
</dbReference>
<dbReference type="STRING" id="947166.A0A1D1UVB5"/>
<feature type="domain" description="Fibronectin type-III" evidence="21">
    <location>
        <begin position="2373"/>
        <end position="2465"/>
    </location>
</feature>
<dbReference type="Gene3D" id="1.20.900.10">
    <property type="entry name" value="Dbl homology (DH) domain"/>
    <property type="match status" value="1"/>
</dbReference>
<feature type="compositionally biased region" description="Low complexity" evidence="15">
    <location>
        <begin position="2569"/>
        <end position="2578"/>
    </location>
</feature>
<keyword evidence="7" id="KW-0677">Repeat</keyword>
<dbReference type="FunFam" id="2.60.40.10:FF:000080">
    <property type="entry name" value="Myosin light chain kinase, smooth muscle"/>
    <property type="match status" value="2"/>
</dbReference>
<dbReference type="SUPFAM" id="SSF49265">
    <property type="entry name" value="Fibronectin type III"/>
    <property type="match status" value="12"/>
</dbReference>
<feature type="region of interest" description="Disordered" evidence="15">
    <location>
        <begin position="2899"/>
        <end position="2931"/>
    </location>
</feature>
<dbReference type="SUPFAM" id="SSF50729">
    <property type="entry name" value="PH domain-like"/>
    <property type="match status" value="1"/>
</dbReference>
<name>A0A1D1UVB5_RAMVA</name>
<dbReference type="PROSITE" id="PS50010">
    <property type="entry name" value="DH_2"/>
    <property type="match status" value="1"/>
</dbReference>
<dbReference type="GO" id="GO:0005634">
    <property type="term" value="C:nucleus"/>
    <property type="evidence" value="ECO:0007669"/>
    <property type="project" value="UniProtKB-SubCell"/>
</dbReference>
<feature type="domain" description="Ig-like" evidence="20">
    <location>
        <begin position="4292"/>
        <end position="4382"/>
    </location>
</feature>
<dbReference type="EMBL" id="BDGG01000002">
    <property type="protein sequence ID" value="GAU93614.1"/>
    <property type="molecule type" value="Genomic_DNA"/>
</dbReference>
<keyword evidence="6" id="KW-0963">Cytoplasm</keyword>
<dbReference type="GO" id="GO:0045214">
    <property type="term" value="P:sarcomere organization"/>
    <property type="evidence" value="ECO:0007669"/>
    <property type="project" value="UniProtKB-ARBA"/>
</dbReference>
<evidence type="ECO:0000256" key="9">
    <source>
        <dbReference type="ARBA" id="ARBA00022840"/>
    </source>
</evidence>
<feature type="domain" description="Fibronectin type-III" evidence="21">
    <location>
        <begin position="4040"/>
        <end position="4135"/>
    </location>
</feature>
<dbReference type="InterPro" id="IPR000719">
    <property type="entry name" value="Prot_kinase_dom"/>
</dbReference>
<feature type="domain" description="Fibronectin type-III" evidence="21">
    <location>
        <begin position="2472"/>
        <end position="2568"/>
    </location>
</feature>